<dbReference type="Gene3D" id="3.30.70.1350">
    <property type="entry name" value="Cation efflux protein, cytoplasmic domain"/>
    <property type="match status" value="1"/>
</dbReference>
<feature type="transmembrane region" description="Helical" evidence="7">
    <location>
        <begin position="12"/>
        <end position="34"/>
    </location>
</feature>
<dbReference type="InterPro" id="IPR027469">
    <property type="entry name" value="Cation_efflux_TMD_sf"/>
</dbReference>
<dbReference type="Pfam" id="PF01545">
    <property type="entry name" value="Cation_efflux"/>
    <property type="match status" value="1"/>
</dbReference>
<keyword evidence="5 7" id="KW-1133">Transmembrane helix</keyword>
<keyword evidence="6 7" id="KW-0472">Membrane</keyword>
<organism evidence="10 11">
    <name type="scientific">Streptococcus pantholopis</name>
    <dbReference type="NCBI Taxonomy" id="1811193"/>
    <lineage>
        <taxon>Bacteria</taxon>
        <taxon>Bacillati</taxon>
        <taxon>Bacillota</taxon>
        <taxon>Bacilli</taxon>
        <taxon>Lactobacillales</taxon>
        <taxon>Streptococcaceae</taxon>
        <taxon>Streptococcus</taxon>
    </lineage>
</organism>
<evidence type="ECO:0000256" key="6">
    <source>
        <dbReference type="ARBA" id="ARBA00023136"/>
    </source>
</evidence>
<evidence type="ECO:0000256" key="1">
    <source>
        <dbReference type="ARBA" id="ARBA00004141"/>
    </source>
</evidence>
<dbReference type="Gene3D" id="1.20.1510.10">
    <property type="entry name" value="Cation efflux protein transmembrane domain"/>
    <property type="match status" value="1"/>
</dbReference>
<proteinExistence type="inferred from homology"/>
<feature type="domain" description="Cation efflux protein transmembrane" evidence="8">
    <location>
        <begin position="16"/>
        <end position="207"/>
    </location>
</feature>
<evidence type="ECO:0000256" key="5">
    <source>
        <dbReference type="ARBA" id="ARBA00022989"/>
    </source>
</evidence>
<feature type="transmembrane region" description="Helical" evidence="7">
    <location>
        <begin position="83"/>
        <end position="101"/>
    </location>
</feature>
<dbReference type="PANTHER" id="PTHR43840">
    <property type="entry name" value="MITOCHONDRIAL METAL TRANSPORTER 1-RELATED"/>
    <property type="match status" value="1"/>
</dbReference>
<dbReference type="KEGG" id="spat:A0O21_04940"/>
<dbReference type="Pfam" id="PF16916">
    <property type="entry name" value="ZT_dimer"/>
    <property type="match status" value="1"/>
</dbReference>
<evidence type="ECO:0000313" key="10">
    <source>
        <dbReference type="EMBL" id="AND80435.1"/>
    </source>
</evidence>
<evidence type="ECO:0000256" key="7">
    <source>
        <dbReference type="SAM" id="Phobius"/>
    </source>
</evidence>
<dbReference type="EMBL" id="CP014699">
    <property type="protein sequence ID" value="AND80435.1"/>
    <property type="molecule type" value="Genomic_DNA"/>
</dbReference>
<feature type="domain" description="Cation efflux protein cytoplasmic" evidence="9">
    <location>
        <begin position="212"/>
        <end position="287"/>
    </location>
</feature>
<dbReference type="SUPFAM" id="SSF161111">
    <property type="entry name" value="Cation efflux protein transmembrane domain-like"/>
    <property type="match status" value="1"/>
</dbReference>
<dbReference type="GO" id="GO:0016020">
    <property type="term" value="C:membrane"/>
    <property type="evidence" value="ECO:0007669"/>
    <property type="project" value="UniProtKB-SubCell"/>
</dbReference>
<dbReference type="STRING" id="1811193.A0O21_04940"/>
<comment type="similarity">
    <text evidence="2">Belongs to the cation diffusion facilitator (CDF) transporter (TC 2.A.4) family.</text>
</comment>
<keyword evidence="4 7" id="KW-0812">Transmembrane</keyword>
<evidence type="ECO:0000259" key="8">
    <source>
        <dbReference type="Pfam" id="PF01545"/>
    </source>
</evidence>
<name>A0A172QAK2_9STRE</name>
<dbReference type="PANTHER" id="PTHR43840:SF50">
    <property type="entry name" value="MANGANESE EFFLUX SYSTEM PROTEIN MNES"/>
    <property type="match status" value="1"/>
</dbReference>
<evidence type="ECO:0000259" key="9">
    <source>
        <dbReference type="Pfam" id="PF16916"/>
    </source>
</evidence>
<evidence type="ECO:0000256" key="2">
    <source>
        <dbReference type="ARBA" id="ARBA00008114"/>
    </source>
</evidence>
<evidence type="ECO:0000256" key="4">
    <source>
        <dbReference type="ARBA" id="ARBA00022692"/>
    </source>
</evidence>
<dbReference type="AlphaFoldDB" id="A0A172QAK2"/>
<dbReference type="RefSeq" id="WP_067065146.1">
    <property type="nucleotide sequence ID" value="NZ_CP014699.1"/>
</dbReference>
<dbReference type="InterPro" id="IPR027470">
    <property type="entry name" value="Cation_efflux_CTD"/>
</dbReference>
<evidence type="ECO:0000256" key="3">
    <source>
        <dbReference type="ARBA" id="ARBA00022448"/>
    </source>
</evidence>
<protein>
    <submittedName>
        <fullName evidence="10">Cation transporter</fullName>
    </submittedName>
</protein>
<dbReference type="NCBIfam" id="TIGR01297">
    <property type="entry name" value="CDF"/>
    <property type="match status" value="1"/>
</dbReference>
<dbReference type="GO" id="GO:0008324">
    <property type="term" value="F:monoatomic cation transmembrane transporter activity"/>
    <property type="evidence" value="ECO:0007669"/>
    <property type="project" value="InterPro"/>
</dbReference>
<reference evidence="10 11" key="1">
    <citation type="journal article" date="2016" name="Int. J. Syst. Evol. Microbiol.">
        <title>Streptococcuspantholopis sp. nov., isolated from faeces of the Tibetan antelope (Pantholops hodgsonii).</title>
        <authorList>
            <person name="Bai X."/>
            <person name="Xiong Y."/>
            <person name="Lu S."/>
            <person name="Jin D."/>
            <person name="Lai X."/>
            <person name="Yang J."/>
            <person name="Niu L."/>
            <person name="Hu S."/>
            <person name="Meng X."/>
            <person name="Pu J."/>
            <person name="Ye C."/>
            <person name="Xu J."/>
        </authorList>
    </citation>
    <scope>NUCLEOTIDE SEQUENCE [LARGE SCALE GENOMIC DNA]</scope>
    <source>
        <strain evidence="10 11">TA 26</strain>
    </source>
</reference>
<comment type="subcellular location">
    <subcellularLocation>
        <location evidence="1">Membrane</location>
        <topology evidence="1">Multi-pass membrane protein</topology>
    </subcellularLocation>
</comment>
<keyword evidence="11" id="KW-1185">Reference proteome</keyword>
<feature type="transmembrane region" description="Helical" evidence="7">
    <location>
        <begin position="46"/>
        <end position="63"/>
    </location>
</feature>
<dbReference type="InterPro" id="IPR050291">
    <property type="entry name" value="CDF_Transporter"/>
</dbReference>
<keyword evidence="3" id="KW-0813">Transport</keyword>
<dbReference type="FunFam" id="1.20.1510.10:FF:000006">
    <property type="entry name" value="Divalent cation efflux transporter"/>
    <property type="match status" value="1"/>
</dbReference>
<reference evidence="11" key="2">
    <citation type="submission" date="2016-03" db="EMBL/GenBank/DDBJ databases">
        <title>Streptococcus antelopensis sp. nov., isolated from the feces of the Tibetan antelope (Pantholops hodgsonii) in Hoh Xil National Nature Reserve, Qinghai, China.</title>
        <authorList>
            <person name="Bai X."/>
        </authorList>
    </citation>
    <scope>NUCLEOTIDE SEQUENCE [LARGE SCALE GENOMIC DNA]</scope>
    <source>
        <strain evidence="11">TA 26</strain>
    </source>
</reference>
<dbReference type="InterPro" id="IPR036837">
    <property type="entry name" value="Cation_efflux_CTD_sf"/>
</dbReference>
<dbReference type="SUPFAM" id="SSF160240">
    <property type="entry name" value="Cation efflux protein cytoplasmic domain-like"/>
    <property type="match status" value="1"/>
</dbReference>
<sequence>MTNPSKNLKLAMRGPIVSIIAYLLLAAAKLLSGYMMDSSALVADGFNNLSDILGNLILLIGLYLASQPADTNHRFGHWKIEDLASLITAFIMFTVGFRVLLQTVEKIFSNSQAKIDPLGAAVGLTSALVMYGVHRYNKGLSQKIQSSALVAASKDNLSDALTSLGTAVAIIAASLNLIIIDRIAAVIISYFILKTAYDIFIKSTFSLSDGFDEKQLKEYEKAILKIPKITAVKSQRGRTYGSNIYLDIVLEMNPDLSVYESHSITEQVEKLLSQKFSIYDIDIHVEPAPLPEDEIADNVFNKLYKNEKLVLARIPDYEQLIGEEFLMIDEKGKTLTKLDFIAMDACYNSQFQHFQLQSVSQKTKLVTYKTDHQFHTSIWRRNEKWFLIFHQVTPQQPCGTID</sequence>
<dbReference type="InterPro" id="IPR058533">
    <property type="entry name" value="Cation_efflux_TM"/>
</dbReference>
<accession>A0A172QAK2</accession>
<dbReference type="InterPro" id="IPR002524">
    <property type="entry name" value="Cation_efflux"/>
</dbReference>
<feature type="transmembrane region" description="Helical" evidence="7">
    <location>
        <begin position="167"/>
        <end position="193"/>
    </location>
</feature>
<evidence type="ECO:0000313" key="11">
    <source>
        <dbReference type="Proteomes" id="UP000077317"/>
    </source>
</evidence>
<gene>
    <name evidence="10" type="ORF">A0O21_04940</name>
</gene>
<dbReference type="OrthoDB" id="9806522at2"/>
<dbReference type="Proteomes" id="UP000077317">
    <property type="component" value="Chromosome"/>
</dbReference>